<gene>
    <name evidence="5" type="ORF">MNBD_GAMMA15-622</name>
</gene>
<dbReference type="PRINTS" id="PR00086">
    <property type="entry name" value="LLDHDRGNASE"/>
</dbReference>
<dbReference type="InterPro" id="IPR011275">
    <property type="entry name" value="Malate_DH_type3"/>
</dbReference>
<evidence type="ECO:0000259" key="4">
    <source>
        <dbReference type="Pfam" id="PF02866"/>
    </source>
</evidence>
<name>A0A3B0YC74_9ZZZZ</name>
<dbReference type="FunFam" id="3.40.50.720:FF:000018">
    <property type="entry name" value="Malate dehydrogenase"/>
    <property type="match status" value="1"/>
</dbReference>
<organism evidence="5">
    <name type="scientific">hydrothermal vent metagenome</name>
    <dbReference type="NCBI Taxonomy" id="652676"/>
    <lineage>
        <taxon>unclassified sequences</taxon>
        <taxon>metagenomes</taxon>
        <taxon>ecological metagenomes</taxon>
    </lineage>
</organism>
<keyword evidence="2" id="KW-0520">NAD</keyword>
<dbReference type="InterPro" id="IPR036291">
    <property type="entry name" value="NAD(P)-bd_dom_sf"/>
</dbReference>
<accession>A0A3B0YC74</accession>
<dbReference type="Gene3D" id="3.90.110.10">
    <property type="entry name" value="Lactate dehydrogenase/glycoside hydrolase, family 4, C-terminal"/>
    <property type="match status" value="1"/>
</dbReference>
<dbReference type="GO" id="GO:0006089">
    <property type="term" value="P:lactate metabolic process"/>
    <property type="evidence" value="ECO:0007669"/>
    <property type="project" value="TreeGrafter"/>
</dbReference>
<feature type="domain" description="Lactate/malate dehydrogenase N-terminal" evidence="3">
    <location>
        <begin position="43"/>
        <end position="181"/>
    </location>
</feature>
<dbReference type="InterPro" id="IPR022383">
    <property type="entry name" value="Lactate/malate_DH_C"/>
</dbReference>
<dbReference type="Pfam" id="PF02866">
    <property type="entry name" value="Ldh_1_C"/>
    <property type="match status" value="1"/>
</dbReference>
<dbReference type="InterPro" id="IPR001557">
    <property type="entry name" value="L-lactate/malate_DH"/>
</dbReference>
<feature type="domain" description="Lactate/malate dehydrogenase C-terminal" evidence="4">
    <location>
        <begin position="186"/>
        <end position="340"/>
    </location>
</feature>
<evidence type="ECO:0000259" key="3">
    <source>
        <dbReference type="Pfam" id="PF00056"/>
    </source>
</evidence>
<dbReference type="PANTHER" id="PTHR43128:SF16">
    <property type="entry name" value="L-LACTATE DEHYDROGENASE"/>
    <property type="match status" value="1"/>
</dbReference>
<evidence type="ECO:0000256" key="2">
    <source>
        <dbReference type="ARBA" id="ARBA00023027"/>
    </source>
</evidence>
<dbReference type="InterPro" id="IPR015955">
    <property type="entry name" value="Lactate_DH/Glyco_Ohase_4_C"/>
</dbReference>
<dbReference type="EMBL" id="UOFN01000013">
    <property type="protein sequence ID" value="VAW73177.1"/>
    <property type="molecule type" value="Genomic_DNA"/>
</dbReference>
<dbReference type="CDD" id="cd01339">
    <property type="entry name" value="LDH-like_MDH"/>
    <property type="match status" value="1"/>
</dbReference>
<dbReference type="Gene3D" id="3.40.50.720">
    <property type="entry name" value="NAD(P)-binding Rossmann-like Domain"/>
    <property type="match status" value="1"/>
</dbReference>
<dbReference type="AlphaFoldDB" id="A0A3B0YC74"/>
<dbReference type="GO" id="GO:0004459">
    <property type="term" value="F:L-lactate dehydrogenase (NAD+) activity"/>
    <property type="evidence" value="ECO:0007669"/>
    <property type="project" value="TreeGrafter"/>
</dbReference>
<dbReference type="GO" id="GO:0030060">
    <property type="term" value="F:L-malate dehydrogenase (NAD+) activity"/>
    <property type="evidence" value="ECO:0007669"/>
    <property type="project" value="UniProtKB-EC"/>
</dbReference>
<dbReference type="SUPFAM" id="SSF56327">
    <property type="entry name" value="LDH C-terminal domain-like"/>
    <property type="match status" value="1"/>
</dbReference>
<dbReference type="Pfam" id="PF00056">
    <property type="entry name" value="Ldh_1_N"/>
    <property type="match status" value="1"/>
</dbReference>
<reference evidence="5" key="1">
    <citation type="submission" date="2018-06" db="EMBL/GenBank/DDBJ databases">
        <authorList>
            <person name="Zhirakovskaya E."/>
        </authorList>
    </citation>
    <scope>NUCLEOTIDE SEQUENCE</scope>
</reference>
<dbReference type="InterPro" id="IPR001236">
    <property type="entry name" value="Lactate/malate_DH_N"/>
</dbReference>
<feature type="non-terminal residue" evidence="5">
    <location>
        <position position="1"/>
    </location>
</feature>
<evidence type="ECO:0000256" key="1">
    <source>
        <dbReference type="ARBA" id="ARBA00023002"/>
    </source>
</evidence>
<evidence type="ECO:0000313" key="5">
    <source>
        <dbReference type="EMBL" id="VAW73177.1"/>
    </source>
</evidence>
<dbReference type="EC" id="1.1.1.37" evidence="5"/>
<proteinExistence type="predicted"/>
<dbReference type="NCBIfam" id="NF004863">
    <property type="entry name" value="PRK06223.1"/>
    <property type="match status" value="1"/>
</dbReference>
<dbReference type="PIRSF" id="PIRSF000102">
    <property type="entry name" value="Lac_mal_DH"/>
    <property type="match status" value="1"/>
</dbReference>
<dbReference type="PANTHER" id="PTHR43128">
    <property type="entry name" value="L-2-HYDROXYCARBOXYLATE DEHYDROGENASE (NAD(P)(+))"/>
    <property type="match status" value="1"/>
</dbReference>
<dbReference type="SUPFAM" id="SSF51735">
    <property type="entry name" value="NAD(P)-binding Rossmann-fold domains"/>
    <property type="match status" value="1"/>
</dbReference>
<keyword evidence="1 5" id="KW-0560">Oxidoreductase</keyword>
<sequence>NPSVATPCRFDSGPGHQTLQNQSLLQSVDNFPEPSRELVNMAKITYIGAGNVGSQAACAAAISGIGDIVLVDVAEGLAAGKALDIRQAAALRGVSSQVTGGTDCALAKDSDIVVITAGLARRPGMTREDLLERNAAIVTETTKCVLEHSPNAILLVVTNPINLMAQLVYELSGLPRERVIGMAGVLDNARFRTQVATRGGFPVNDVETLVAGDHGDLMVPLISQSRVVGRPLVDCLSATQIEEAIGATRSGGTEIVNLLKNGSAYFAPGLAVHEIVTSIIEDSHRVMCCSTCLNGEYGIEDIYLGVPVVVGAAGIERVVLHELAETEREALRQAAEYLKPRKITVSGSLVIG</sequence>
<protein>
    <submittedName>
        <fullName evidence="5">Malate dehydrogenase</fullName>
        <ecNumber evidence="5">1.1.1.37</ecNumber>
    </submittedName>
</protein>